<keyword evidence="2" id="KW-0808">Transferase</keyword>
<evidence type="ECO:0000259" key="1">
    <source>
        <dbReference type="Pfam" id="PF00534"/>
    </source>
</evidence>
<evidence type="ECO:0000313" key="3">
    <source>
        <dbReference type="Proteomes" id="UP000076586"/>
    </source>
</evidence>
<feature type="domain" description="Glycosyl transferase family 1" evidence="1">
    <location>
        <begin position="162"/>
        <end position="307"/>
    </location>
</feature>
<sequence length="335" mass="38674">MHREKILFVYKEPSTFVKTDRQILAEKYDITDYCFRPVRGIGKTALEMVKQFFFLLLIGWKFDKTYIWFADYHSFLPVWFARLLGKKSFLVIGGYDICRERSLTYGAFCSKFRGFFTAQSIKKATVNLTVSQYVGRKVGFVFPKVKHEMIYNCINMQTNENTKQKEKLILCVALIESQRTFLRKGIDTFLELAAHVPDYRLVLIGPNKAAMALFPKPLPENVSVFERLPHAELASYFEKASFYCQLSRVEIFGIAIGEAMLNYCIPLVTNEGGMPEVIGKTGVIVPRNAPKIAEEIRQLEVMETTAQRKECRDRILELFSLEQRTKALLTAIEKY</sequence>
<accession>A0A161LF99</accession>
<organism evidence="2 3">
    <name type="scientific">Paludibacter jiangxiensis</name>
    <dbReference type="NCBI Taxonomy" id="681398"/>
    <lineage>
        <taxon>Bacteria</taxon>
        <taxon>Pseudomonadati</taxon>
        <taxon>Bacteroidota</taxon>
        <taxon>Bacteroidia</taxon>
        <taxon>Bacteroidales</taxon>
        <taxon>Paludibacteraceae</taxon>
        <taxon>Paludibacter</taxon>
    </lineage>
</organism>
<dbReference type="Proteomes" id="UP000076586">
    <property type="component" value="Unassembled WGS sequence"/>
</dbReference>
<proteinExistence type="predicted"/>
<dbReference type="Pfam" id="PF00534">
    <property type="entry name" value="Glycos_transf_1"/>
    <property type="match status" value="1"/>
</dbReference>
<dbReference type="CDD" id="cd03801">
    <property type="entry name" value="GT4_PimA-like"/>
    <property type="match status" value="1"/>
</dbReference>
<protein>
    <submittedName>
        <fullName evidence="2">Glycosyltransferase</fullName>
    </submittedName>
</protein>
<keyword evidence="3" id="KW-1185">Reference proteome</keyword>
<gene>
    <name evidence="2" type="ORF">PJIAN_3533</name>
</gene>
<reference evidence="3" key="1">
    <citation type="submission" date="2016-04" db="EMBL/GenBank/DDBJ databases">
        <title>Draft genome sequence of Paludibacter jiangxiensis strain NM7.</title>
        <authorList>
            <person name="Qiu Y."/>
            <person name="Matsuura N."/>
            <person name="Ohashi A."/>
            <person name="Tourlousse M.D."/>
            <person name="Sekiguchi Y."/>
        </authorList>
    </citation>
    <scope>NUCLEOTIDE SEQUENCE [LARGE SCALE GENOMIC DNA]</scope>
    <source>
        <strain evidence="3">NM7</strain>
    </source>
</reference>
<evidence type="ECO:0000313" key="2">
    <source>
        <dbReference type="EMBL" id="GAT63217.1"/>
    </source>
</evidence>
<dbReference type="STRING" id="681398.PJIAN_3533"/>
<dbReference type="GO" id="GO:0016757">
    <property type="term" value="F:glycosyltransferase activity"/>
    <property type="evidence" value="ECO:0007669"/>
    <property type="project" value="InterPro"/>
</dbReference>
<dbReference type="AlphaFoldDB" id="A0A161LF99"/>
<dbReference type="OrthoDB" id="9811239at2"/>
<reference evidence="3" key="2">
    <citation type="journal article" date="2017" name="Genome Announc.">
        <title>Draft genome sequence of Paludibacter jiangxiensis NM7(T), a propionate-producing fermentative bacterium.</title>
        <authorList>
            <person name="Qiu Y.-L."/>
            <person name="Tourlousse D.M."/>
            <person name="Matsuura N."/>
            <person name="Ohashi A."/>
            <person name="Sekiguchi Y."/>
        </authorList>
    </citation>
    <scope>NUCLEOTIDE SEQUENCE [LARGE SCALE GENOMIC DNA]</scope>
    <source>
        <strain evidence="3">NM7</strain>
    </source>
</reference>
<name>A0A161LF99_9BACT</name>
<dbReference type="PANTHER" id="PTHR12526:SF630">
    <property type="entry name" value="GLYCOSYLTRANSFERASE"/>
    <property type="match status" value="1"/>
</dbReference>
<dbReference type="InterPro" id="IPR001296">
    <property type="entry name" value="Glyco_trans_1"/>
</dbReference>
<dbReference type="EMBL" id="BDCR01000003">
    <property type="protein sequence ID" value="GAT63217.1"/>
    <property type="molecule type" value="Genomic_DNA"/>
</dbReference>
<comment type="caution">
    <text evidence="2">The sequence shown here is derived from an EMBL/GenBank/DDBJ whole genome shotgun (WGS) entry which is preliminary data.</text>
</comment>
<dbReference type="Gene3D" id="3.40.50.2000">
    <property type="entry name" value="Glycogen Phosphorylase B"/>
    <property type="match status" value="1"/>
</dbReference>
<dbReference type="SUPFAM" id="SSF53756">
    <property type="entry name" value="UDP-Glycosyltransferase/glycogen phosphorylase"/>
    <property type="match status" value="1"/>
</dbReference>
<dbReference type="RefSeq" id="WP_068704185.1">
    <property type="nucleotide sequence ID" value="NZ_BDCR01000003.1"/>
</dbReference>
<dbReference type="PANTHER" id="PTHR12526">
    <property type="entry name" value="GLYCOSYLTRANSFERASE"/>
    <property type="match status" value="1"/>
</dbReference>